<dbReference type="GO" id="GO:0000155">
    <property type="term" value="F:phosphorelay sensor kinase activity"/>
    <property type="evidence" value="ECO:0007669"/>
    <property type="project" value="InterPro"/>
</dbReference>
<dbReference type="InterPro" id="IPR003661">
    <property type="entry name" value="HisK_dim/P_dom"/>
</dbReference>
<dbReference type="HOGENOM" id="CLU_000445_114_72_7"/>
<feature type="domain" description="Response regulatory" evidence="8">
    <location>
        <begin position="20"/>
        <end position="132"/>
    </location>
</feature>
<dbReference type="Pfam" id="PF02518">
    <property type="entry name" value="HATPase_c"/>
    <property type="match status" value="1"/>
</dbReference>
<dbReference type="Proteomes" id="UP000007721">
    <property type="component" value="Chromosome"/>
</dbReference>
<dbReference type="InterPro" id="IPR001789">
    <property type="entry name" value="Sig_transdc_resp-reg_receiver"/>
</dbReference>
<evidence type="ECO:0000256" key="6">
    <source>
        <dbReference type="PROSITE-ProRule" id="PRU00169"/>
    </source>
</evidence>
<reference evidence="9 10" key="1">
    <citation type="submission" date="2009-01" db="EMBL/GenBank/DDBJ databases">
        <title>Complete sequence of Geobacter sp. FRC-32.</title>
        <authorList>
            <consortium name="US DOE Joint Genome Institute"/>
            <person name="Lucas S."/>
            <person name="Copeland A."/>
            <person name="Lapidus A."/>
            <person name="Glavina del Rio T."/>
            <person name="Dalin E."/>
            <person name="Tice H."/>
            <person name="Bruce D."/>
            <person name="Goodwin L."/>
            <person name="Pitluck S."/>
            <person name="Saunders E."/>
            <person name="Brettin T."/>
            <person name="Detter J.C."/>
            <person name="Han C."/>
            <person name="Larimer F."/>
            <person name="Land M."/>
            <person name="Hauser L."/>
            <person name="Kyrpides N."/>
            <person name="Ovchinnikova G."/>
            <person name="Kostka J."/>
            <person name="Richardson P."/>
        </authorList>
    </citation>
    <scope>NUCLEOTIDE SEQUENCE [LARGE SCALE GENOMIC DNA]</scope>
    <source>
        <strain evidence="10">DSM 22248 / JCM 15807 / FRC-32</strain>
    </source>
</reference>
<dbReference type="SMART" id="SM00448">
    <property type="entry name" value="REC"/>
    <property type="match status" value="1"/>
</dbReference>
<dbReference type="PRINTS" id="PR00344">
    <property type="entry name" value="BCTRLSENSOR"/>
</dbReference>
<evidence type="ECO:0000259" key="8">
    <source>
        <dbReference type="PROSITE" id="PS50110"/>
    </source>
</evidence>
<dbReference type="PROSITE" id="PS50109">
    <property type="entry name" value="HIS_KIN"/>
    <property type="match status" value="1"/>
</dbReference>
<dbReference type="InterPro" id="IPR005467">
    <property type="entry name" value="His_kinase_dom"/>
</dbReference>
<evidence type="ECO:0000256" key="5">
    <source>
        <dbReference type="ARBA" id="ARBA00022777"/>
    </source>
</evidence>
<evidence type="ECO:0000256" key="1">
    <source>
        <dbReference type="ARBA" id="ARBA00000085"/>
    </source>
</evidence>
<keyword evidence="3 6" id="KW-0597">Phosphoprotein</keyword>
<dbReference type="Gene3D" id="1.10.287.130">
    <property type="match status" value="1"/>
</dbReference>
<dbReference type="OrthoDB" id="5342753at2"/>
<dbReference type="PROSITE" id="PS50110">
    <property type="entry name" value="RESPONSE_REGULATORY"/>
    <property type="match status" value="1"/>
</dbReference>
<sequence>MLDVVQTQNIELRQKQEGKCILIVDDEAIIRDLCSRALKGYRVLEAADGEEALKVFENGGVDVILTDVMMPNMDGIELLKKLKELEPTLVVIVMTGYADKDIILNALKADADDFITKPLNLLQLKTAIEKALVKKALKEEIANLKNVDRLKSNFLSLVSHKFRTPITSISLFLQNLASGVYDPEDPDLSMIYKESCYLGGLVTDLLNFSQMMDKGDKLKLEPCNLNSIILDILPASREVAGKSGVEIAFNLDPIPSLFLDREKVSFAIKQVIDNAFKFSKERGRVSIQIEKQEDLSRIIVEDEGIGISKEDLPKIFEKFYQVDRENTGQIRGFGLGLFYAREFIRLHHGKLVIESEPGKGTKVTITLPAAEGCPI</sequence>
<evidence type="ECO:0000256" key="3">
    <source>
        <dbReference type="ARBA" id="ARBA00022553"/>
    </source>
</evidence>
<evidence type="ECO:0000256" key="4">
    <source>
        <dbReference type="ARBA" id="ARBA00022679"/>
    </source>
</evidence>
<comment type="catalytic activity">
    <reaction evidence="1">
        <text>ATP + protein L-histidine = ADP + protein N-phospho-L-histidine.</text>
        <dbReference type="EC" id="2.7.13.3"/>
    </reaction>
</comment>
<dbReference type="SUPFAM" id="SSF52172">
    <property type="entry name" value="CheY-like"/>
    <property type="match status" value="1"/>
</dbReference>
<dbReference type="Pfam" id="PF00512">
    <property type="entry name" value="HisKA"/>
    <property type="match status" value="1"/>
</dbReference>
<dbReference type="InterPro" id="IPR011006">
    <property type="entry name" value="CheY-like_superfamily"/>
</dbReference>
<organism evidence="9 10">
    <name type="scientific">Geotalea daltonii (strain DSM 22248 / JCM 15807 / FRC-32)</name>
    <name type="common">Geobacter daltonii</name>
    <dbReference type="NCBI Taxonomy" id="316067"/>
    <lineage>
        <taxon>Bacteria</taxon>
        <taxon>Pseudomonadati</taxon>
        <taxon>Thermodesulfobacteriota</taxon>
        <taxon>Desulfuromonadia</taxon>
        <taxon>Geobacterales</taxon>
        <taxon>Geobacteraceae</taxon>
        <taxon>Geotalea</taxon>
    </lineage>
</organism>
<dbReference type="InterPro" id="IPR003594">
    <property type="entry name" value="HATPase_dom"/>
</dbReference>
<dbReference type="AlphaFoldDB" id="B9M370"/>
<evidence type="ECO:0000313" key="10">
    <source>
        <dbReference type="Proteomes" id="UP000007721"/>
    </source>
</evidence>
<keyword evidence="5 9" id="KW-0418">Kinase</keyword>
<dbReference type="RefSeq" id="WP_012646209.1">
    <property type="nucleotide sequence ID" value="NC_011979.1"/>
</dbReference>
<dbReference type="PANTHER" id="PTHR43547:SF2">
    <property type="entry name" value="HYBRID SIGNAL TRANSDUCTION HISTIDINE KINASE C"/>
    <property type="match status" value="1"/>
</dbReference>
<evidence type="ECO:0000313" key="9">
    <source>
        <dbReference type="EMBL" id="ACM19480.1"/>
    </source>
</evidence>
<dbReference type="Gene3D" id="3.40.50.2300">
    <property type="match status" value="1"/>
</dbReference>
<dbReference type="FunFam" id="3.30.565.10:FF:000006">
    <property type="entry name" value="Sensor histidine kinase WalK"/>
    <property type="match status" value="1"/>
</dbReference>
<dbReference type="InterPro" id="IPR036890">
    <property type="entry name" value="HATPase_C_sf"/>
</dbReference>
<dbReference type="SUPFAM" id="SSF55874">
    <property type="entry name" value="ATPase domain of HSP90 chaperone/DNA topoisomerase II/histidine kinase"/>
    <property type="match status" value="1"/>
</dbReference>
<feature type="modified residue" description="4-aspartylphosphate" evidence="6">
    <location>
        <position position="67"/>
    </location>
</feature>
<keyword evidence="4" id="KW-0808">Transferase</keyword>
<dbReference type="InterPro" id="IPR004358">
    <property type="entry name" value="Sig_transdc_His_kin-like_C"/>
</dbReference>
<evidence type="ECO:0000256" key="2">
    <source>
        <dbReference type="ARBA" id="ARBA00012438"/>
    </source>
</evidence>
<dbReference type="SMART" id="SM00388">
    <property type="entry name" value="HisKA"/>
    <property type="match status" value="1"/>
</dbReference>
<dbReference type="SMART" id="SM00387">
    <property type="entry name" value="HATPase_c"/>
    <property type="match status" value="1"/>
</dbReference>
<name>B9M370_GEODF</name>
<dbReference type="PANTHER" id="PTHR43547">
    <property type="entry name" value="TWO-COMPONENT HISTIDINE KINASE"/>
    <property type="match status" value="1"/>
</dbReference>
<dbReference type="EMBL" id="CP001390">
    <property type="protein sequence ID" value="ACM19480.1"/>
    <property type="molecule type" value="Genomic_DNA"/>
</dbReference>
<dbReference type="eggNOG" id="COG2205">
    <property type="taxonomic scope" value="Bacteria"/>
</dbReference>
<proteinExistence type="predicted"/>
<accession>B9M370</accession>
<dbReference type="Gene3D" id="3.30.565.10">
    <property type="entry name" value="Histidine kinase-like ATPase, C-terminal domain"/>
    <property type="match status" value="1"/>
</dbReference>
<gene>
    <name evidence="9" type="ordered locus">Geob_1120</name>
</gene>
<dbReference type="Pfam" id="PF00072">
    <property type="entry name" value="Response_reg"/>
    <property type="match status" value="1"/>
</dbReference>
<evidence type="ECO:0000259" key="7">
    <source>
        <dbReference type="PROSITE" id="PS50109"/>
    </source>
</evidence>
<dbReference type="EC" id="2.7.13.3" evidence="2"/>
<dbReference type="STRING" id="316067.Geob_1120"/>
<keyword evidence="10" id="KW-1185">Reference proteome</keyword>
<feature type="domain" description="Histidine kinase" evidence="7">
    <location>
        <begin position="157"/>
        <end position="371"/>
    </location>
</feature>
<dbReference type="CDD" id="cd00082">
    <property type="entry name" value="HisKA"/>
    <property type="match status" value="1"/>
</dbReference>
<dbReference type="KEGG" id="geo:Geob_1120"/>
<protein>
    <recommendedName>
        <fullName evidence="2">histidine kinase</fullName>
        <ecNumber evidence="2">2.7.13.3</ecNumber>
    </recommendedName>
</protein>